<name>A0A7T7CFE8_9BACI</name>
<dbReference type="Proteomes" id="UP000595349">
    <property type="component" value="Chromosome"/>
</dbReference>
<accession>A0A7T7CFE8</accession>
<protein>
    <submittedName>
        <fullName evidence="2">Uncharacterized protein</fullName>
    </submittedName>
</protein>
<keyword evidence="3" id="KW-1185">Reference proteome</keyword>
<dbReference type="RefSeq" id="WP_200090096.1">
    <property type="nucleotide sequence ID" value="NZ_CP054706.1"/>
</dbReference>
<proteinExistence type="predicted"/>
<evidence type="ECO:0000256" key="1">
    <source>
        <dbReference type="SAM" id="MobiDB-lite"/>
    </source>
</evidence>
<feature type="region of interest" description="Disordered" evidence="1">
    <location>
        <begin position="1"/>
        <end position="21"/>
    </location>
</feature>
<evidence type="ECO:0000313" key="2">
    <source>
        <dbReference type="EMBL" id="QQK79919.1"/>
    </source>
</evidence>
<evidence type="ECO:0000313" key="3">
    <source>
        <dbReference type="Proteomes" id="UP000595349"/>
    </source>
</evidence>
<gene>
    <name evidence="2" type="ORF">HUG20_08495</name>
</gene>
<organism evidence="2 3">
    <name type="scientific">Salicibibacter cibi</name>
    <dbReference type="NCBI Taxonomy" id="2743001"/>
    <lineage>
        <taxon>Bacteria</taxon>
        <taxon>Bacillati</taxon>
        <taxon>Bacillota</taxon>
        <taxon>Bacilli</taxon>
        <taxon>Bacillales</taxon>
        <taxon>Bacillaceae</taxon>
        <taxon>Salicibibacter</taxon>
    </lineage>
</organism>
<dbReference type="AlphaFoldDB" id="A0A7T7CFE8"/>
<dbReference type="KEGG" id="scib:HUG20_08495"/>
<reference evidence="2 3" key="1">
    <citation type="submission" date="2020-06" db="EMBL/GenBank/DDBJ databases">
        <title>Genomic analysis of Salicibibacter sp. NKC21-4.</title>
        <authorList>
            <person name="Oh Y.J."/>
        </authorList>
    </citation>
    <scope>NUCLEOTIDE SEQUENCE [LARGE SCALE GENOMIC DNA]</scope>
    <source>
        <strain evidence="2 3">NKC21-4</strain>
    </source>
</reference>
<sequence>MLKKEKFGNSQEREGDSVDKNLINADTKRQIERIMTLKSISEDEAIILVLDSYAARHARMLEKTVVASERAMMKMKEDI</sequence>
<dbReference type="EMBL" id="CP054706">
    <property type="protein sequence ID" value="QQK79919.1"/>
    <property type="molecule type" value="Genomic_DNA"/>
</dbReference>
<feature type="compositionally biased region" description="Basic and acidic residues" evidence="1">
    <location>
        <begin position="1"/>
        <end position="19"/>
    </location>
</feature>